<sequence length="62" mass="6203">MRGGERCVGVGDGPLGVGEFLLPGGQVGLVLVRRISGGGDRGAGGVGDGGERRRRLDEGKGK</sequence>
<feature type="compositionally biased region" description="Gly residues" evidence="1">
    <location>
        <begin position="37"/>
        <end position="48"/>
    </location>
</feature>
<dbReference type="Proteomes" id="UP000266886">
    <property type="component" value="Unassembled WGS sequence"/>
</dbReference>
<feature type="compositionally biased region" description="Basic and acidic residues" evidence="1">
    <location>
        <begin position="49"/>
        <end position="62"/>
    </location>
</feature>
<dbReference type="EMBL" id="RDRE01000004">
    <property type="protein sequence ID" value="RMD20024.1"/>
    <property type="molecule type" value="Genomic_DNA"/>
</dbReference>
<proteinExistence type="predicted"/>
<feature type="region of interest" description="Disordered" evidence="1">
    <location>
        <begin position="37"/>
        <end position="62"/>
    </location>
</feature>
<accession>A0ABX9UKP4</accession>
<reference evidence="2 3" key="1">
    <citation type="submission" date="2018-10" db="EMBL/GenBank/DDBJ databases">
        <title>Whole genome sequence of Corynebacterium gottingense DSM 130494T.</title>
        <authorList>
            <person name="Bernier A.-M."/>
            <person name="Bernard K."/>
        </authorList>
    </citation>
    <scope>NUCLEOTIDE SEQUENCE [LARGE SCALE GENOMIC DNA]</scope>
    <source>
        <strain evidence="2 3">DSM 103494</strain>
    </source>
</reference>
<evidence type="ECO:0000256" key="1">
    <source>
        <dbReference type="SAM" id="MobiDB-lite"/>
    </source>
</evidence>
<evidence type="ECO:0000313" key="2">
    <source>
        <dbReference type="EMBL" id="RMD20024.1"/>
    </source>
</evidence>
<keyword evidence="3" id="KW-1185">Reference proteome</keyword>
<evidence type="ECO:0000313" key="3">
    <source>
        <dbReference type="Proteomes" id="UP000266886"/>
    </source>
</evidence>
<comment type="caution">
    <text evidence="2">The sequence shown here is derived from an EMBL/GenBank/DDBJ whole genome shotgun (WGS) entry which is preliminary data.</text>
</comment>
<gene>
    <name evidence="2" type="ORF">EAW56_03620</name>
</gene>
<organism evidence="2 3">
    <name type="scientific">Corynebacterium gottingense</name>
    <dbReference type="NCBI Taxonomy" id="2041036"/>
    <lineage>
        <taxon>Bacteria</taxon>
        <taxon>Bacillati</taxon>
        <taxon>Actinomycetota</taxon>
        <taxon>Actinomycetes</taxon>
        <taxon>Mycobacteriales</taxon>
        <taxon>Corynebacteriaceae</taxon>
        <taxon>Corynebacterium</taxon>
    </lineage>
</organism>
<name>A0ABX9UKP4_9CORY</name>
<protein>
    <submittedName>
        <fullName evidence="2">Uncharacterized protein</fullName>
    </submittedName>
</protein>